<evidence type="ECO:0000313" key="2">
    <source>
        <dbReference type="EMBL" id="MDL5057106.1"/>
    </source>
</evidence>
<proteinExistence type="predicted"/>
<dbReference type="EMBL" id="JASVEJ010000024">
    <property type="protein sequence ID" value="MDL5057106.1"/>
    <property type="molecule type" value="Genomic_DNA"/>
</dbReference>
<comment type="caution">
    <text evidence="2">The sequence shown here is derived from an EMBL/GenBank/DDBJ whole genome shotgun (WGS) entry which is preliminary data.</text>
</comment>
<evidence type="ECO:0000259" key="1">
    <source>
        <dbReference type="Pfam" id="PF09383"/>
    </source>
</evidence>
<dbReference type="SUPFAM" id="SSF55021">
    <property type="entry name" value="ACT-like"/>
    <property type="match status" value="1"/>
</dbReference>
<dbReference type="RefSeq" id="WP_283359958.1">
    <property type="nucleotide sequence ID" value="NZ_JASVEJ010000024.1"/>
</dbReference>
<feature type="domain" description="NIL" evidence="1">
    <location>
        <begin position="19"/>
        <end position="88"/>
    </location>
</feature>
<evidence type="ECO:0000313" key="3">
    <source>
        <dbReference type="Proteomes" id="UP001230986"/>
    </source>
</evidence>
<sequence>MLASSHSEEHSDRRPTHQRICLRIPKEYHSEPVISRLTSRHGLIVNINAALLGAKVPQEGWFDLDLQGTPEQIRGALIDLNDLDLEIWENSSEPNDGW</sequence>
<gene>
    <name evidence="2" type="ORF">QQ055_06455</name>
</gene>
<accession>A0ABT7M228</accession>
<dbReference type="Proteomes" id="UP001230986">
    <property type="component" value="Unassembled WGS sequence"/>
</dbReference>
<protein>
    <submittedName>
        <fullName evidence="2">NIL domain-containing protein</fullName>
    </submittedName>
</protein>
<dbReference type="Gene3D" id="3.30.70.260">
    <property type="match status" value="1"/>
</dbReference>
<keyword evidence="3" id="KW-1185">Reference proteome</keyword>
<name>A0ABT7M228_9CYAN</name>
<dbReference type="Pfam" id="PF09383">
    <property type="entry name" value="NIL"/>
    <property type="match status" value="1"/>
</dbReference>
<dbReference type="InterPro" id="IPR045865">
    <property type="entry name" value="ACT-like_dom_sf"/>
</dbReference>
<dbReference type="InterPro" id="IPR018449">
    <property type="entry name" value="NIL_domain"/>
</dbReference>
<reference evidence="2 3" key="1">
    <citation type="submission" date="2023-06" db="EMBL/GenBank/DDBJ databases">
        <title>Whole genome sequence of Oscillatoria calcuttensis NRMC-F 0142.</title>
        <authorList>
            <person name="Shakena Fathima T."/>
            <person name="Muralitharan G."/>
            <person name="Thajuddin N."/>
        </authorList>
    </citation>
    <scope>NUCLEOTIDE SEQUENCE [LARGE SCALE GENOMIC DNA]</scope>
    <source>
        <strain evidence="2 3">NRMC-F 0142</strain>
    </source>
</reference>
<organism evidence="2 3">
    <name type="scientific">Geitlerinema calcuttense NRMC-F 0142</name>
    <dbReference type="NCBI Taxonomy" id="2922238"/>
    <lineage>
        <taxon>Bacteria</taxon>
        <taxon>Bacillati</taxon>
        <taxon>Cyanobacteriota</taxon>
        <taxon>Cyanophyceae</taxon>
        <taxon>Geitlerinematales</taxon>
        <taxon>Geitlerinemataceae</taxon>
        <taxon>Geitlerinema</taxon>
    </lineage>
</organism>